<feature type="transmembrane region" description="Helical" evidence="2">
    <location>
        <begin position="658"/>
        <end position="680"/>
    </location>
</feature>
<proteinExistence type="predicted"/>
<feature type="region of interest" description="Disordered" evidence="1">
    <location>
        <begin position="607"/>
        <end position="638"/>
    </location>
</feature>
<feature type="domain" description="TIR" evidence="3">
    <location>
        <begin position="1"/>
        <end position="127"/>
    </location>
</feature>
<dbReference type="EMBL" id="BSPC01000002">
    <property type="protein sequence ID" value="GLS17005.1"/>
    <property type="molecule type" value="Genomic_DNA"/>
</dbReference>
<dbReference type="Pfam" id="PF13676">
    <property type="entry name" value="TIR_2"/>
    <property type="match status" value="1"/>
</dbReference>
<evidence type="ECO:0000256" key="2">
    <source>
        <dbReference type="SAM" id="Phobius"/>
    </source>
</evidence>
<organism evidence="4 5">
    <name type="scientific">Labrys miyagiensis</name>
    <dbReference type="NCBI Taxonomy" id="346912"/>
    <lineage>
        <taxon>Bacteria</taxon>
        <taxon>Pseudomonadati</taxon>
        <taxon>Pseudomonadota</taxon>
        <taxon>Alphaproteobacteria</taxon>
        <taxon>Hyphomicrobiales</taxon>
        <taxon>Xanthobacteraceae</taxon>
        <taxon>Labrys</taxon>
    </lineage>
</organism>
<dbReference type="Gene3D" id="3.40.50.10140">
    <property type="entry name" value="Toll/interleukin-1 receptor homology (TIR) domain"/>
    <property type="match status" value="1"/>
</dbReference>
<gene>
    <name evidence="4" type="ORF">GCM10007874_00200</name>
</gene>
<evidence type="ECO:0000256" key="1">
    <source>
        <dbReference type="SAM" id="MobiDB-lite"/>
    </source>
</evidence>
<evidence type="ECO:0000313" key="4">
    <source>
        <dbReference type="EMBL" id="GLS17005.1"/>
    </source>
</evidence>
<dbReference type="InterPro" id="IPR049052">
    <property type="entry name" value="nSTAND1"/>
</dbReference>
<keyword evidence="2" id="KW-0812">Transmembrane</keyword>
<comment type="caution">
    <text evidence="4">The sequence shown here is derived from an EMBL/GenBank/DDBJ whole genome shotgun (WGS) entry which is preliminary data.</text>
</comment>
<feature type="compositionally biased region" description="Basic and acidic residues" evidence="1">
    <location>
        <begin position="610"/>
        <end position="638"/>
    </location>
</feature>
<protein>
    <recommendedName>
        <fullName evidence="3">TIR domain-containing protein</fullName>
    </recommendedName>
</protein>
<dbReference type="InterPro" id="IPR035897">
    <property type="entry name" value="Toll_tir_struct_dom_sf"/>
</dbReference>
<accession>A0ABQ6CDY4</accession>
<name>A0ABQ6CDY4_9HYPH</name>
<dbReference type="SUPFAM" id="SSF52200">
    <property type="entry name" value="Toll/Interleukin receptor TIR domain"/>
    <property type="match status" value="1"/>
</dbReference>
<keyword evidence="2" id="KW-0472">Membrane</keyword>
<dbReference type="Pfam" id="PF20703">
    <property type="entry name" value="nSTAND1"/>
    <property type="match status" value="1"/>
</dbReference>
<evidence type="ECO:0000259" key="3">
    <source>
        <dbReference type="PROSITE" id="PS50104"/>
    </source>
</evidence>
<keyword evidence="5" id="KW-1185">Reference proteome</keyword>
<dbReference type="InterPro" id="IPR000157">
    <property type="entry name" value="TIR_dom"/>
</dbReference>
<dbReference type="PROSITE" id="PS50104">
    <property type="entry name" value="TIR"/>
    <property type="match status" value="1"/>
</dbReference>
<evidence type="ECO:0000313" key="5">
    <source>
        <dbReference type="Proteomes" id="UP001156882"/>
    </source>
</evidence>
<keyword evidence="2" id="KW-1133">Transmembrane helix</keyword>
<reference evidence="5" key="1">
    <citation type="journal article" date="2019" name="Int. J. Syst. Evol. Microbiol.">
        <title>The Global Catalogue of Microorganisms (GCM) 10K type strain sequencing project: providing services to taxonomists for standard genome sequencing and annotation.</title>
        <authorList>
            <consortium name="The Broad Institute Genomics Platform"/>
            <consortium name="The Broad Institute Genome Sequencing Center for Infectious Disease"/>
            <person name="Wu L."/>
            <person name="Ma J."/>
        </authorList>
    </citation>
    <scope>NUCLEOTIDE SEQUENCE [LARGE SCALE GENOMIC DNA]</scope>
    <source>
        <strain evidence="5">NBRC 101365</strain>
    </source>
</reference>
<dbReference type="RefSeq" id="WP_284309835.1">
    <property type="nucleotide sequence ID" value="NZ_BSPC01000002.1"/>
</dbReference>
<sequence length="1187" mass="131958">MARIFISHSTRNDDTAVMVKAWLADNGWTDVFLDRDPVRGIAAGERWKDALQKAAHRCEVVIALVSNDWLVSTWCKSEVDAARLMGKKIIALLIDIERSRVPPDLTDEQFIDLTGDPSAFARLKEGLKRAGLDPTSFPFREGRRPYPGFAWLEEEDAAVFFGRDAQIVRGLDEIRRLVRTGVSRMLVIIGASGSGKSSFMRAGLWPRLKRDDQAWLPLPIIRPERAAISGNFGLVQALYTLIGEPRFAAGFRQRGLPRSRLEIQYLVEQTEDGLGQLLAALREIAQEAILGENVTPPTIILTVDQGEELFNREGREEAERLIAVLTKTLTSDSRTFAVLVVRSDSFPLLQVDPHLAALPKDAFTLDTMLQGSYRAVIEGPATLVQPPLTIDPRLTDALLEDISGQDALPLLAFTLAHLYENTAVDQKLTISGYDRIGRVKGVIDKTVVQAFAEGVARGEVPRDEKAQLALARSAFLPHLAQINAAGVAVRHVAARNQIPAEASALIDRFADQRLLIRDRRKDAAGNDVDVVEVAHEALLRQPPFSDWLTDDREFLVWRDRLSHARAAFEANERGLLTGRELTIARNYIQLRAEREIEPADRAFIQDSSAEDNRLREEEAERERSRQAAEREEQERRIHDAERIAEEQKKAAAARTRTAWVAFAGLVIAALVATIAIFQYFTATAAEKEAKKQTVVAEKAQHQTAQQKQLAESAIDLGQRIAGPISARLSRPAEVVLSAVETKSSIPQAQAYLEIADYYLHSFDVEQAKREIDLATKLIDTPTNSGDDIDKTDAETVSQIGPSADAAPNATSQNFDLAGLRLHRDELLGDCNSKDYRYFPSAHHAYELAIADSNIFTSSDPKLQVEKDRISVKDADIYILENNFDHANLLLSSGEEDLLKHLDQTDALVEMGKLKHMRAEIGIRKAKTGDIHTNFADSESYYRHALSKAPTNDEIKLSFAEMLTRRADYSRQNAEVNATSDYEAAFRLYKSVLADDPTSQQATVGLEYVRYGERKLGVIADAEKEENNAKVAIVQAIDDEFSNGIGKFHFGMTPVQVNALLSEPFGDIQNMSSDLPDGAEYEGNTYIWKYLRDEPELALPEFKDTCTFNSAFVVFLFSESGLIKIGYHAMQTPDACPSRSSLVDSFASRFGLIATGSNSYRGFSYQDDTLGISAKTTSYSVLIEFTQR</sequence>
<dbReference type="Proteomes" id="UP001156882">
    <property type="component" value="Unassembled WGS sequence"/>
</dbReference>